<sequence length="112" mass="11954">MDQFLLSPPTGRDAATYKITTGVRARAPLGSAACSPGCPAFALHDLRVHALRRAVSADHVTFMGFTAPNNTHDWSRIDFIFGGANGGRVGSTLMDDGVLASDHRLVFADVRI</sequence>
<organism evidence="1 2">
    <name type="scientific">Mycena maculata</name>
    <dbReference type="NCBI Taxonomy" id="230809"/>
    <lineage>
        <taxon>Eukaryota</taxon>
        <taxon>Fungi</taxon>
        <taxon>Dikarya</taxon>
        <taxon>Basidiomycota</taxon>
        <taxon>Agaricomycotina</taxon>
        <taxon>Agaricomycetes</taxon>
        <taxon>Agaricomycetidae</taxon>
        <taxon>Agaricales</taxon>
        <taxon>Marasmiineae</taxon>
        <taxon>Mycenaceae</taxon>
        <taxon>Mycena</taxon>
    </lineage>
</organism>
<dbReference type="EMBL" id="JARJLG010000174">
    <property type="protein sequence ID" value="KAJ7732611.1"/>
    <property type="molecule type" value="Genomic_DNA"/>
</dbReference>
<dbReference type="InterPro" id="IPR036691">
    <property type="entry name" value="Endo/exonu/phosph_ase_sf"/>
</dbReference>
<gene>
    <name evidence="1" type="ORF">DFH07DRAFT_968372</name>
</gene>
<protein>
    <recommendedName>
        <fullName evidence="3">Endonuclease/exonuclease/phosphatase</fullName>
    </recommendedName>
</protein>
<dbReference type="AlphaFoldDB" id="A0AAD7I2F9"/>
<evidence type="ECO:0000313" key="1">
    <source>
        <dbReference type="EMBL" id="KAJ7732611.1"/>
    </source>
</evidence>
<reference evidence="1" key="1">
    <citation type="submission" date="2023-03" db="EMBL/GenBank/DDBJ databases">
        <title>Massive genome expansion in bonnet fungi (Mycena s.s.) driven by repeated elements and novel gene families across ecological guilds.</title>
        <authorList>
            <consortium name="Lawrence Berkeley National Laboratory"/>
            <person name="Harder C.B."/>
            <person name="Miyauchi S."/>
            <person name="Viragh M."/>
            <person name="Kuo A."/>
            <person name="Thoen E."/>
            <person name="Andreopoulos B."/>
            <person name="Lu D."/>
            <person name="Skrede I."/>
            <person name="Drula E."/>
            <person name="Henrissat B."/>
            <person name="Morin E."/>
            <person name="Kohler A."/>
            <person name="Barry K."/>
            <person name="LaButti K."/>
            <person name="Morin E."/>
            <person name="Salamov A."/>
            <person name="Lipzen A."/>
            <person name="Mereny Z."/>
            <person name="Hegedus B."/>
            <person name="Baldrian P."/>
            <person name="Stursova M."/>
            <person name="Weitz H."/>
            <person name="Taylor A."/>
            <person name="Grigoriev I.V."/>
            <person name="Nagy L.G."/>
            <person name="Martin F."/>
            <person name="Kauserud H."/>
        </authorList>
    </citation>
    <scope>NUCLEOTIDE SEQUENCE</scope>
    <source>
        <strain evidence="1">CBHHK188m</strain>
    </source>
</reference>
<accession>A0AAD7I2F9</accession>
<dbReference type="Proteomes" id="UP001215280">
    <property type="component" value="Unassembled WGS sequence"/>
</dbReference>
<evidence type="ECO:0000313" key="2">
    <source>
        <dbReference type="Proteomes" id="UP001215280"/>
    </source>
</evidence>
<proteinExistence type="predicted"/>
<keyword evidence="2" id="KW-1185">Reference proteome</keyword>
<dbReference type="SUPFAM" id="SSF56219">
    <property type="entry name" value="DNase I-like"/>
    <property type="match status" value="1"/>
</dbReference>
<comment type="caution">
    <text evidence="1">The sequence shown here is derived from an EMBL/GenBank/DDBJ whole genome shotgun (WGS) entry which is preliminary data.</text>
</comment>
<name>A0AAD7I2F9_9AGAR</name>
<evidence type="ECO:0008006" key="3">
    <source>
        <dbReference type="Google" id="ProtNLM"/>
    </source>
</evidence>